<dbReference type="NCBIfam" id="TIGR02937">
    <property type="entry name" value="sigma70-ECF"/>
    <property type="match status" value="1"/>
</dbReference>
<dbReference type="SUPFAM" id="SSF88946">
    <property type="entry name" value="Sigma2 domain of RNA polymerase sigma factors"/>
    <property type="match status" value="1"/>
</dbReference>
<comment type="similarity">
    <text evidence="1">Belongs to the sigma-70 factor family. ECF subfamily.</text>
</comment>
<accession>A0A6N8L011</accession>
<sequence length="190" mass="22464">MSHCYEDLSEEDLFQLVKKGDHQAFACLYKAYVMPLTSYASKKLTVELAADCVHDVFSNLWLKRDSIRIQLRFSNYIYGALKNRIYDQLMKSNNAIFYIDHLDDLFDLYTKNTTDYKARLYFLNQSVKEVLDGFGKDAYLLFKLYLKGYKNEEIAFRLGIAEKTVRNKKAMILKFLKEGLLKRGFRRRKI</sequence>
<evidence type="ECO:0000259" key="5">
    <source>
        <dbReference type="Pfam" id="PF04542"/>
    </source>
</evidence>
<dbReference type="AlphaFoldDB" id="A0A6N8L011"/>
<comment type="caution">
    <text evidence="6">The sequence shown here is derived from an EMBL/GenBank/DDBJ whole genome shotgun (WGS) entry which is preliminary data.</text>
</comment>
<dbReference type="InterPro" id="IPR007627">
    <property type="entry name" value="RNA_pol_sigma70_r2"/>
</dbReference>
<reference evidence="6 7" key="1">
    <citation type="submission" date="2019-12" db="EMBL/GenBank/DDBJ databases">
        <authorList>
            <person name="Dong K."/>
        </authorList>
    </citation>
    <scope>NUCLEOTIDE SEQUENCE [LARGE SCALE GENOMIC DNA]</scope>
    <source>
        <strain evidence="6 7">JCM 31225</strain>
    </source>
</reference>
<dbReference type="SUPFAM" id="SSF88659">
    <property type="entry name" value="Sigma3 and sigma4 domains of RNA polymerase sigma factors"/>
    <property type="match status" value="1"/>
</dbReference>
<evidence type="ECO:0000256" key="4">
    <source>
        <dbReference type="ARBA" id="ARBA00023163"/>
    </source>
</evidence>
<dbReference type="InterPro" id="IPR014284">
    <property type="entry name" value="RNA_pol_sigma-70_dom"/>
</dbReference>
<keyword evidence="7" id="KW-1185">Reference proteome</keyword>
<dbReference type="Proteomes" id="UP000435036">
    <property type="component" value="Unassembled WGS sequence"/>
</dbReference>
<dbReference type="EMBL" id="WSQA01000002">
    <property type="protein sequence ID" value="MVZ61132.1"/>
    <property type="molecule type" value="Genomic_DNA"/>
</dbReference>
<feature type="domain" description="RNA polymerase sigma-70 region 2" evidence="5">
    <location>
        <begin position="28"/>
        <end position="92"/>
    </location>
</feature>
<name>A0A6N8L011_9SPHI</name>
<organism evidence="6 7">
    <name type="scientific">Sphingobacterium humi</name>
    <dbReference type="NCBI Taxonomy" id="1796905"/>
    <lineage>
        <taxon>Bacteria</taxon>
        <taxon>Pseudomonadati</taxon>
        <taxon>Bacteroidota</taxon>
        <taxon>Sphingobacteriia</taxon>
        <taxon>Sphingobacteriales</taxon>
        <taxon>Sphingobacteriaceae</taxon>
        <taxon>Sphingobacterium</taxon>
    </lineage>
</organism>
<keyword evidence="4" id="KW-0804">Transcription</keyword>
<proteinExistence type="inferred from homology"/>
<evidence type="ECO:0000256" key="3">
    <source>
        <dbReference type="ARBA" id="ARBA00023082"/>
    </source>
</evidence>
<dbReference type="Pfam" id="PF04542">
    <property type="entry name" value="Sigma70_r2"/>
    <property type="match status" value="1"/>
</dbReference>
<protein>
    <submittedName>
        <fullName evidence="6">Sigma-70 family RNA polymerase sigma factor</fullName>
    </submittedName>
</protein>
<keyword evidence="3" id="KW-0731">Sigma factor</keyword>
<dbReference type="InterPro" id="IPR013325">
    <property type="entry name" value="RNA_pol_sigma_r2"/>
</dbReference>
<dbReference type="GO" id="GO:0016987">
    <property type="term" value="F:sigma factor activity"/>
    <property type="evidence" value="ECO:0007669"/>
    <property type="project" value="UniProtKB-KW"/>
</dbReference>
<dbReference type="PANTHER" id="PTHR43133">
    <property type="entry name" value="RNA POLYMERASE ECF-TYPE SIGMA FACTO"/>
    <property type="match status" value="1"/>
</dbReference>
<gene>
    <name evidence="6" type="ORF">GQF63_03770</name>
</gene>
<dbReference type="InterPro" id="IPR036388">
    <property type="entry name" value="WH-like_DNA-bd_sf"/>
</dbReference>
<dbReference type="InterPro" id="IPR013324">
    <property type="entry name" value="RNA_pol_sigma_r3/r4-like"/>
</dbReference>
<dbReference type="Gene3D" id="1.10.1740.10">
    <property type="match status" value="1"/>
</dbReference>
<dbReference type="OrthoDB" id="1097528at2"/>
<keyword evidence="2" id="KW-0805">Transcription regulation</keyword>
<evidence type="ECO:0000256" key="2">
    <source>
        <dbReference type="ARBA" id="ARBA00023015"/>
    </source>
</evidence>
<dbReference type="Gene3D" id="1.10.10.10">
    <property type="entry name" value="Winged helix-like DNA-binding domain superfamily/Winged helix DNA-binding domain"/>
    <property type="match status" value="1"/>
</dbReference>
<evidence type="ECO:0000256" key="1">
    <source>
        <dbReference type="ARBA" id="ARBA00010641"/>
    </source>
</evidence>
<dbReference type="InterPro" id="IPR039425">
    <property type="entry name" value="RNA_pol_sigma-70-like"/>
</dbReference>
<evidence type="ECO:0000313" key="6">
    <source>
        <dbReference type="EMBL" id="MVZ61132.1"/>
    </source>
</evidence>
<dbReference type="PANTHER" id="PTHR43133:SF46">
    <property type="entry name" value="RNA POLYMERASE SIGMA-70 FACTOR ECF SUBFAMILY"/>
    <property type="match status" value="1"/>
</dbReference>
<dbReference type="GO" id="GO:0006352">
    <property type="term" value="P:DNA-templated transcription initiation"/>
    <property type="evidence" value="ECO:0007669"/>
    <property type="project" value="InterPro"/>
</dbReference>
<dbReference type="RefSeq" id="WP_160367775.1">
    <property type="nucleotide sequence ID" value="NZ_WSQA01000002.1"/>
</dbReference>
<evidence type="ECO:0000313" key="7">
    <source>
        <dbReference type="Proteomes" id="UP000435036"/>
    </source>
</evidence>